<gene>
    <name evidence="5" type="ORF">KFK09_023109</name>
</gene>
<evidence type="ECO:0000313" key="5">
    <source>
        <dbReference type="EMBL" id="KAI0496785.1"/>
    </source>
</evidence>
<dbReference type="GO" id="GO:0005085">
    <property type="term" value="F:guanyl-nucleotide exchange factor activity"/>
    <property type="evidence" value="ECO:0007669"/>
    <property type="project" value="UniProtKB-UniRule"/>
</dbReference>
<feature type="region of interest" description="Disordered" evidence="3">
    <location>
        <begin position="500"/>
        <end position="529"/>
    </location>
</feature>
<accession>A0A8T3ARR1</accession>
<evidence type="ECO:0000259" key="4">
    <source>
        <dbReference type="PROSITE" id="PS51334"/>
    </source>
</evidence>
<evidence type="ECO:0000256" key="2">
    <source>
        <dbReference type="PROSITE-ProRule" id="PRU00663"/>
    </source>
</evidence>
<dbReference type="EMBL" id="JAGYWB010000016">
    <property type="protein sequence ID" value="KAI0496785.1"/>
    <property type="molecule type" value="Genomic_DNA"/>
</dbReference>
<dbReference type="FunFam" id="1.20.58.2010:FF:000001">
    <property type="entry name" value="Rop guanine nucleotide exchange factor 14"/>
    <property type="match status" value="1"/>
</dbReference>
<reference evidence="5" key="1">
    <citation type="journal article" date="2022" name="Front. Genet.">
        <title>Chromosome-Scale Assembly of the Dendrobium nobile Genome Provides Insights Into the Molecular Mechanism of the Biosynthesis of the Medicinal Active Ingredient of Dendrobium.</title>
        <authorList>
            <person name="Xu Q."/>
            <person name="Niu S.-C."/>
            <person name="Li K.-L."/>
            <person name="Zheng P.-J."/>
            <person name="Zhang X.-J."/>
            <person name="Jia Y."/>
            <person name="Liu Y."/>
            <person name="Niu Y.-X."/>
            <person name="Yu L.-H."/>
            <person name="Chen D.-F."/>
            <person name="Zhang G.-Q."/>
        </authorList>
    </citation>
    <scope>NUCLEOTIDE SEQUENCE</scope>
    <source>
        <tissue evidence="5">Leaf</tissue>
    </source>
</reference>
<proteinExistence type="predicted"/>
<evidence type="ECO:0000256" key="1">
    <source>
        <dbReference type="ARBA" id="ARBA00022658"/>
    </source>
</evidence>
<dbReference type="FunFam" id="1.20.58.1310:FF:000001">
    <property type="entry name" value="Rop guanine nucleotide exchange factor 9"/>
    <property type="match status" value="1"/>
</dbReference>
<dbReference type="PANTHER" id="PTHR33101:SF10">
    <property type="entry name" value="ROP GUANINE NUCLEOTIDE EXCHANGE FACTOR 12"/>
    <property type="match status" value="1"/>
</dbReference>
<evidence type="ECO:0000313" key="6">
    <source>
        <dbReference type="Proteomes" id="UP000829196"/>
    </source>
</evidence>
<keyword evidence="1 2" id="KW-0344">Guanine-nucleotide releasing factor</keyword>
<dbReference type="FunFam" id="1.20.58.2010:FF:000003">
    <property type="entry name" value="Rop guanine nucleotide exchange factor 14"/>
    <property type="match status" value="1"/>
</dbReference>
<dbReference type="PANTHER" id="PTHR33101">
    <property type="entry name" value="ROP GUANINE NUCLEOTIDE EXCHANGE FACTOR 1"/>
    <property type="match status" value="1"/>
</dbReference>
<name>A0A8T3ARR1_DENNO</name>
<dbReference type="Gene3D" id="1.20.58.1310">
    <property type="entry name" value="PRONE domain, subdomain 2"/>
    <property type="match status" value="1"/>
</dbReference>
<dbReference type="Gene3D" id="1.20.58.2010">
    <property type="entry name" value="PRONE domain, subdomain 1"/>
    <property type="match status" value="1"/>
</dbReference>
<organism evidence="5 6">
    <name type="scientific">Dendrobium nobile</name>
    <name type="common">Orchid</name>
    <dbReference type="NCBI Taxonomy" id="94219"/>
    <lineage>
        <taxon>Eukaryota</taxon>
        <taxon>Viridiplantae</taxon>
        <taxon>Streptophyta</taxon>
        <taxon>Embryophyta</taxon>
        <taxon>Tracheophyta</taxon>
        <taxon>Spermatophyta</taxon>
        <taxon>Magnoliopsida</taxon>
        <taxon>Liliopsida</taxon>
        <taxon>Asparagales</taxon>
        <taxon>Orchidaceae</taxon>
        <taxon>Epidendroideae</taxon>
        <taxon>Malaxideae</taxon>
        <taxon>Dendrobiinae</taxon>
        <taxon>Dendrobium</taxon>
    </lineage>
</organism>
<dbReference type="Pfam" id="PF03759">
    <property type="entry name" value="PRONE"/>
    <property type="match status" value="1"/>
</dbReference>
<feature type="domain" description="PRONE" evidence="4">
    <location>
        <begin position="87"/>
        <end position="450"/>
    </location>
</feature>
<dbReference type="InterPro" id="IPR038937">
    <property type="entry name" value="RopGEF"/>
</dbReference>
<sequence>MIRFPKRGQSLEKSLEEEMLDVPGRQARSLIFENGGDHADEKLIFRSQGTGMGQPIEDQQIGWVLNRSEIKVPKSRFGKEGTCPRCGSGHCGQHSDIEQMKEKFAKLLLGEDMSGGGKGVSSALALSNAITNLAASVFGEQHKLEPMAPETKIKWRKEIDWLLSVTDHIVEFVPSQQIGKDGTNMEIMKTQQRKDLLMNIPALRKLDAMLIGYLDNFKDHIEFWYVDGDADELQKRNVQRTDEKWWLPTVKVPPNGLSEVSRKWLQFQKESVNQVLKAAMAINAQVLMEMEIPETYIDSLPKNGRACLGDTIYRSITVDHFDPEYFLASLDLSTEHNVLDLKNRIESSVVIWKRKMHNKDLKSWGSAVSLEKREQFEERAETILQLLKHRFPGTPQSGLDISKIQHNKDVGQSVLESYSRILETLAYTVMSKIEDVLYADELAQDPSKKSSNRKLSLSDSDLLSLKNFDPKEEMEKLASMESQTSFTLSDYMGWAIDLNSEGEKKEQGSPEEILGSEESKLRKPPVSATHKKFSYIEKLENFGGLRSPRARH</sequence>
<dbReference type="AlphaFoldDB" id="A0A8T3ARR1"/>
<protein>
    <recommendedName>
        <fullName evidence="4">PRONE domain-containing protein</fullName>
    </recommendedName>
</protein>
<dbReference type="SMR" id="A0A8T3ARR1"/>
<dbReference type="PROSITE" id="PS51334">
    <property type="entry name" value="PRONE"/>
    <property type="match status" value="1"/>
</dbReference>
<keyword evidence="6" id="KW-1185">Reference proteome</keyword>
<dbReference type="Proteomes" id="UP000829196">
    <property type="component" value="Unassembled WGS sequence"/>
</dbReference>
<evidence type="ECO:0000256" key="3">
    <source>
        <dbReference type="SAM" id="MobiDB-lite"/>
    </source>
</evidence>
<dbReference type="InterPro" id="IPR005512">
    <property type="entry name" value="PRONE_dom"/>
</dbReference>
<dbReference type="OrthoDB" id="1053009at2759"/>
<comment type="caution">
    <text evidence="5">The sequence shown here is derived from an EMBL/GenBank/DDBJ whole genome shotgun (WGS) entry which is preliminary data.</text>
</comment>